<dbReference type="HOGENOM" id="CLU_1158118_0_0_1"/>
<evidence type="ECO:0000313" key="4">
    <source>
        <dbReference type="EMBL" id="EOY18845.1"/>
    </source>
</evidence>
<evidence type="ECO:0000256" key="2">
    <source>
        <dbReference type="SAM" id="Phobius"/>
    </source>
</evidence>
<dbReference type="InParanoid" id="A0A061FNE7"/>
<dbReference type="Gramene" id="EOY18845">
    <property type="protein sequence ID" value="EOY18845"/>
    <property type="gene ID" value="TCM_043338"/>
</dbReference>
<protein>
    <submittedName>
        <fullName evidence="4">Uncharacterized protein</fullName>
    </submittedName>
</protein>
<proteinExistence type="predicted"/>
<sequence>MSFSRCLVCLTLLLLLSAGSQSRLLIEKRNLNNSMEDLRQYLNEEAEKIQNGQLERTSPGGPDPQHHFINNYHLLHVDFIFCYLSLSLSLSLEYGENNIKMCVDLRQYLNGEAKKNQNGQVERTGLASISFFMWILFLVTSPPPPLSLSLSSLFSLEYGENNIKMWVSLENGGKCQIPVRYEKSSSRRTLGLLFSACAANCILSSLLSFVSVQGYVSTKANFLMSRGVFYHFGSRLVTAF</sequence>
<dbReference type="Proteomes" id="UP000026915">
    <property type="component" value="Chromosome 10"/>
</dbReference>
<organism evidence="4 5">
    <name type="scientific">Theobroma cacao</name>
    <name type="common">Cacao</name>
    <name type="synonym">Cocoa</name>
    <dbReference type="NCBI Taxonomy" id="3641"/>
    <lineage>
        <taxon>Eukaryota</taxon>
        <taxon>Viridiplantae</taxon>
        <taxon>Streptophyta</taxon>
        <taxon>Embryophyta</taxon>
        <taxon>Tracheophyta</taxon>
        <taxon>Spermatophyta</taxon>
        <taxon>Magnoliopsida</taxon>
        <taxon>eudicotyledons</taxon>
        <taxon>Gunneridae</taxon>
        <taxon>Pentapetalae</taxon>
        <taxon>rosids</taxon>
        <taxon>malvids</taxon>
        <taxon>Malvales</taxon>
        <taxon>Malvaceae</taxon>
        <taxon>Byttnerioideae</taxon>
        <taxon>Theobroma</taxon>
    </lineage>
</organism>
<name>A0A061FNE7_THECC</name>
<keyword evidence="3" id="KW-0732">Signal</keyword>
<feature type="transmembrane region" description="Helical" evidence="2">
    <location>
        <begin position="192"/>
        <end position="216"/>
    </location>
</feature>
<evidence type="ECO:0000313" key="5">
    <source>
        <dbReference type="Proteomes" id="UP000026915"/>
    </source>
</evidence>
<accession>A0A061FNE7</accession>
<evidence type="ECO:0000256" key="3">
    <source>
        <dbReference type="SAM" id="SignalP"/>
    </source>
</evidence>
<keyword evidence="2" id="KW-0812">Transmembrane</keyword>
<feature type="chain" id="PRO_5001598433" evidence="3">
    <location>
        <begin position="23"/>
        <end position="240"/>
    </location>
</feature>
<gene>
    <name evidence="4" type="ORF">TCM_043338</name>
</gene>
<keyword evidence="2" id="KW-1133">Transmembrane helix</keyword>
<evidence type="ECO:0000256" key="1">
    <source>
        <dbReference type="SAM" id="Coils"/>
    </source>
</evidence>
<keyword evidence="5" id="KW-1185">Reference proteome</keyword>
<feature type="signal peptide" evidence="3">
    <location>
        <begin position="1"/>
        <end position="22"/>
    </location>
</feature>
<dbReference type="AlphaFoldDB" id="A0A061FNE7"/>
<feature type="coiled-coil region" evidence="1">
    <location>
        <begin position="28"/>
        <end position="55"/>
    </location>
</feature>
<dbReference type="EMBL" id="CM001888">
    <property type="protein sequence ID" value="EOY18845.1"/>
    <property type="molecule type" value="Genomic_DNA"/>
</dbReference>
<feature type="transmembrane region" description="Helical" evidence="2">
    <location>
        <begin position="124"/>
        <end position="141"/>
    </location>
</feature>
<reference evidence="4 5" key="1">
    <citation type="journal article" date="2013" name="Genome Biol.">
        <title>The genome sequence of the most widely cultivated cacao type and its use to identify candidate genes regulating pod color.</title>
        <authorList>
            <person name="Motamayor J.C."/>
            <person name="Mockaitis K."/>
            <person name="Schmutz J."/>
            <person name="Haiminen N."/>
            <person name="Iii D.L."/>
            <person name="Cornejo O."/>
            <person name="Findley S.D."/>
            <person name="Zheng P."/>
            <person name="Utro F."/>
            <person name="Royaert S."/>
            <person name="Saski C."/>
            <person name="Jenkins J."/>
            <person name="Podicheti R."/>
            <person name="Zhao M."/>
            <person name="Scheffler B.E."/>
            <person name="Stack J.C."/>
            <person name="Feltus F.A."/>
            <person name="Mustiga G.M."/>
            <person name="Amores F."/>
            <person name="Phillips W."/>
            <person name="Marelli J.P."/>
            <person name="May G.D."/>
            <person name="Shapiro H."/>
            <person name="Ma J."/>
            <person name="Bustamante C.D."/>
            <person name="Schnell R.J."/>
            <person name="Main D."/>
            <person name="Gilbert D."/>
            <person name="Parida L."/>
            <person name="Kuhn D.N."/>
        </authorList>
    </citation>
    <scope>NUCLEOTIDE SEQUENCE [LARGE SCALE GENOMIC DNA]</scope>
    <source>
        <strain evidence="5">cv. Matina 1-6</strain>
    </source>
</reference>
<keyword evidence="2" id="KW-0472">Membrane</keyword>
<keyword evidence="1" id="KW-0175">Coiled coil</keyword>